<organism evidence="3 4">
    <name type="scientific">Brassicogethes aeneus</name>
    <name type="common">Rape pollen beetle</name>
    <name type="synonym">Meligethes aeneus</name>
    <dbReference type="NCBI Taxonomy" id="1431903"/>
    <lineage>
        <taxon>Eukaryota</taxon>
        <taxon>Metazoa</taxon>
        <taxon>Ecdysozoa</taxon>
        <taxon>Arthropoda</taxon>
        <taxon>Hexapoda</taxon>
        <taxon>Insecta</taxon>
        <taxon>Pterygota</taxon>
        <taxon>Neoptera</taxon>
        <taxon>Endopterygota</taxon>
        <taxon>Coleoptera</taxon>
        <taxon>Polyphaga</taxon>
        <taxon>Cucujiformia</taxon>
        <taxon>Nitidulidae</taxon>
        <taxon>Meligethinae</taxon>
        <taxon>Brassicogethes</taxon>
    </lineage>
</organism>
<evidence type="ECO:0000313" key="4">
    <source>
        <dbReference type="Proteomes" id="UP001154078"/>
    </source>
</evidence>
<evidence type="ECO:0000256" key="2">
    <source>
        <dbReference type="SAM" id="MobiDB-lite"/>
    </source>
</evidence>
<feature type="coiled-coil region" evidence="1">
    <location>
        <begin position="431"/>
        <end position="460"/>
    </location>
</feature>
<sequence length="1054" mass="121049">MVNFVLSFCKITGSSKIFKRHFYLPLLKPLTPKEALRTLRITGKWLLGAKIQHYIPVLKNHREKRSKKCKDYGSKVHERMDDFTYMTPVIDPENESHKLLLKVLDTKTGTGTFVYTVEDKKYNIVFQAQFEAAIRDRDIIDILVSQKSDKIIVKLKDCKKISMEIQYNEGDDELFNGEGATTPEEEKFHHHGKYTMSLAKVFEDKEIKEEEWEQQLKKIMRRRRKHKLECTKAWKQMLKENVKNLDWKKFEEDAKQVIDEINEPASEQPIPMEIDDLEITKNVNETLSQNSELLNQLPTIKDITDVIKNMGAADLHEIETGGEGEQNKKRVSGVKVKLTSGKECFISGQMVHTEEGDVFVPGQTVENEFGSEYAPGITINVDNKPTLISGLIMGEEQRDPMFLPTQSTITSDGQLTFASAPEERPPVQPEEKRLRTKLEKQKKEIEMQRRQEEKEALRMLHIINHFAENIESDDEPDIENEHTEVPVEIILDISDESDGSQSDSDDKASSIELNNSEIEELDIEAIKLKQEQQRLEMERLKQILMDDGMDDIISSLEEKKARLKLKLEELRKLNLNCESNLITYAYDPDAIEIASKITQDKDAINRVGEILLTMTRRLSTLRDKNSIRADNINTNIVSENATDIEQKFNGCSNKLKILFKTALVAANDVYKNRPKDQILALNAIGEIVTDALNADDTVLRELMNLMNTPLDRQEICNTVLKELSQDIKETKVSMLKTIANKCLQPTDLYDYLAKIFESENIVYSSFVKISKLDPELVKVLIEELKVNIKEATTEESAVRLLQECIINSATINLDKNIQQFISSTNEHNLLEFMEEALSFAKALDYEDVVDDLSRPMNLDTCDKKTYEMLKRMLLIRNLSERDYSLKTAIGRIKKNPECAKSDPRIRQLVRESAVLTSNYPPLRNSRDIPIGLMKKQNLLAIEDFLMQRIKIEYPVLISRNSYQAVIPKEAARGVLAGRVSYALIDESGITNFKPMHMTSAISVNKNRERRIDDYLSARGREKSAEPTDNRTYLQAKNNVRKLKKMFNNNRRNAA</sequence>
<accession>A0A9P0AZ94</accession>
<keyword evidence="4" id="KW-1185">Reference proteome</keyword>
<evidence type="ECO:0000313" key="3">
    <source>
        <dbReference type="EMBL" id="CAH0551665.1"/>
    </source>
</evidence>
<dbReference type="AlphaFoldDB" id="A0A9P0AZ94"/>
<dbReference type="OrthoDB" id="5969272at2759"/>
<gene>
    <name evidence="3" type="ORF">MELIAE_LOCUS4225</name>
</gene>
<proteinExistence type="predicted"/>
<dbReference type="EMBL" id="OV121133">
    <property type="protein sequence ID" value="CAH0551665.1"/>
    <property type="molecule type" value="Genomic_DNA"/>
</dbReference>
<protein>
    <submittedName>
        <fullName evidence="3">Uncharacterized protein</fullName>
    </submittedName>
</protein>
<feature type="region of interest" description="Disordered" evidence="2">
    <location>
        <begin position="494"/>
        <end position="513"/>
    </location>
</feature>
<feature type="coiled-coil region" evidence="1">
    <location>
        <begin position="202"/>
        <end position="229"/>
    </location>
</feature>
<reference evidence="3" key="1">
    <citation type="submission" date="2021-12" db="EMBL/GenBank/DDBJ databases">
        <authorList>
            <person name="King R."/>
        </authorList>
    </citation>
    <scope>NUCLEOTIDE SEQUENCE</scope>
</reference>
<name>A0A9P0AZ94_BRAAE</name>
<keyword evidence="1" id="KW-0175">Coiled coil</keyword>
<evidence type="ECO:0000256" key="1">
    <source>
        <dbReference type="SAM" id="Coils"/>
    </source>
</evidence>
<dbReference type="Proteomes" id="UP001154078">
    <property type="component" value="Chromosome 2"/>
</dbReference>